<evidence type="ECO:0000313" key="4">
    <source>
        <dbReference type="Proteomes" id="UP001597393"/>
    </source>
</evidence>
<keyword evidence="2" id="KW-1133">Transmembrane helix</keyword>
<proteinExistence type="predicted"/>
<keyword evidence="2" id="KW-0812">Transmembrane</keyword>
<protein>
    <submittedName>
        <fullName evidence="3">Uncharacterized protein</fullName>
    </submittedName>
</protein>
<sequence>MKEQDIDKLFREGLENHPSEPSTALWDKIAKQLDEEQTPVHTLPKEKNGHWWRYATAACALIAVGLFAYLRQENIKHSESTKHIAQVSSIENISSEDSESTTAGNVLKEDKLADDASESEVKGPKIIATFDQQEDVRIMASTISPRNDVKKVLVSEPALAEELVNTEPVEIPTVRSAQMTQLASVDMPTRYVTEVDPIKPIIEPFEEEEDMMIAGTVRKATSQVFKKIINVVSENTTGQIAKDIFVTKDEEGSLRLEVGNLFAKNRTKKRR</sequence>
<reference evidence="4" key="1">
    <citation type="journal article" date="2019" name="Int. J. Syst. Evol. Microbiol.">
        <title>The Global Catalogue of Microorganisms (GCM) 10K type strain sequencing project: providing services to taxonomists for standard genome sequencing and annotation.</title>
        <authorList>
            <consortium name="The Broad Institute Genomics Platform"/>
            <consortium name="The Broad Institute Genome Sequencing Center for Infectious Disease"/>
            <person name="Wu L."/>
            <person name="Ma J."/>
        </authorList>
    </citation>
    <scope>NUCLEOTIDE SEQUENCE [LARGE SCALE GENOMIC DNA]</scope>
    <source>
        <strain evidence="4">KCTC 42248</strain>
    </source>
</reference>
<name>A0ABW5NGZ1_9SPHI</name>
<keyword evidence="4" id="KW-1185">Reference proteome</keyword>
<evidence type="ECO:0000256" key="2">
    <source>
        <dbReference type="SAM" id="Phobius"/>
    </source>
</evidence>
<keyword evidence="2" id="KW-0472">Membrane</keyword>
<feature type="transmembrane region" description="Helical" evidence="2">
    <location>
        <begin position="51"/>
        <end position="70"/>
    </location>
</feature>
<dbReference type="EMBL" id="JBHUMA010000004">
    <property type="protein sequence ID" value="MFD2598411.1"/>
    <property type="molecule type" value="Genomic_DNA"/>
</dbReference>
<gene>
    <name evidence="3" type="ORF">ACFSQ3_05545</name>
</gene>
<organism evidence="3 4">
    <name type="scientific">Sphingobacterium corticis</name>
    <dbReference type="NCBI Taxonomy" id="1812823"/>
    <lineage>
        <taxon>Bacteria</taxon>
        <taxon>Pseudomonadati</taxon>
        <taxon>Bacteroidota</taxon>
        <taxon>Sphingobacteriia</taxon>
        <taxon>Sphingobacteriales</taxon>
        <taxon>Sphingobacteriaceae</taxon>
        <taxon>Sphingobacterium</taxon>
    </lineage>
</organism>
<dbReference type="RefSeq" id="WP_380868280.1">
    <property type="nucleotide sequence ID" value="NZ_JBHUMA010000004.1"/>
</dbReference>
<feature type="compositionally biased region" description="Basic and acidic residues" evidence="1">
    <location>
        <begin position="107"/>
        <end position="118"/>
    </location>
</feature>
<evidence type="ECO:0000256" key="1">
    <source>
        <dbReference type="SAM" id="MobiDB-lite"/>
    </source>
</evidence>
<comment type="caution">
    <text evidence="3">The sequence shown here is derived from an EMBL/GenBank/DDBJ whole genome shotgun (WGS) entry which is preliminary data.</text>
</comment>
<dbReference type="Proteomes" id="UP001597393">
    <property type="component" value="Unassembled WGS sequence"/>
</dbReference>
<evidence type="ECO:0000313" key="3">
    <source>
        <dbReference type="EMBL" id="MFD2598411.1"/>
    </source>
</evidence>
<accession>A0ABW5NGZ1</accession>
<feature type="region of interest" description="Disordered" evidence="1">
    <location>
        <begin position="91"/>
        <end position="118"/>
    </location>
</feature>